<dbReference type="Gene3D" id="3.60.20.10">
    <property type="entry name" value="Glutamine Phosphoribosylpyrophosphate, subunit 1, domain 1"/>
    <property type="match status" value="1"/>
</dbReference>
<keyword evidence="5 11" id="KW-0547">Nucleotide-binding</keyword>
<dbReference type="NCBIfam" id="TIGR01536">
    <property type="entry name" value="asn_synth_AEB"/>
    <property type="match status" value="1"/>
</dbReference>
<evidence type="ECO:0000256" key="4">
    <source>
        <dbReference type="ARBA" id="ARBA00022605"/>
    </source>
</evidence>
<evidence type="ECO:0000256" key="3">
    <source>
        <dbReference type="ARBA" id="ARBA00022598"/>
    </source>
</evidence>
<dbReference type="Proteomes" id="UP000717585">
    <property type="component" value="Unassembled WGS sequence"/>
</dbReference>
<comment type="pathway">
    <text evidence="1">Amino-acid biosynthesis; L-asparagine biosynthesis; L-asparagine from L-aspartate (L-Gln route): step 1/1.</text>
</comment>
<dbReference type="GO" id="GO:0006529">
    <property type="term" value="P:asparagine biosynthetic process"/>
    <property type="evidence" value="ECO:0007669"/>
    <property type="project" value="UniProtKB-KW"/>
</dbReference>
<dbReference type="AlphaFoldDB" id="A0A8J6B7D5"/>
<keyword evidence="8 12" id="KW-0315">Glutamine amidotransferase</keyword>
<dbReference type="Pfam" id="PF00733">
    <property type="entry name" value="Asn_synthase"/>
    <property type="match status" value="2"/>
</dbReference>
<dbReference type="PANTHER" id="PTHR11772:SF23">
    <property type="entry name" value="ASPARAGINE SYNTHETASE [GLUTAMINE-HYDROLYZING]"/>
    <property type="match status" value="1"/>
</dbReference>
<evidence type="ECO:0000256" key="2">
    <source>
        <dbReference type="ARBA" id="ARBA00012737"/>
    </source>
</evidence>
<evidence type="ECO:0000256" key="5">
    <source>
        <dbReference type="ARBA" id="ARBA00022741"/>
    </source>
</evidence>
<dbReference type="InterPro" id="IPR006426">
    <property type="entry name" value="Asn_synth_AEB"/>
</dbReference>
<keyword evidence="7 12" id="KW-0061">Asparagine biosynthesis</keyword>
<evidence type="ECO:0000313" key="16">
    <source>
        <dbReference type="EMBL" id="KAG9397173.1"/>
    </source>
</evidence>
<proteinExistence type="predicted"/>
<comment type="caution">
    <text evidence="16">The sequence shown here is derived from an EMBL/GenBank/DDBJ whole genome shotgun (WGS) entry which is preliminary data.</text>
</comment>
<dbReference type="GO" id="GO:0004066">
    <property type="term" value="F:asparagine synthase (glutamine-hydrolyzing) activity"/>
    <property type="evidence" value="ECO:0007669"/>
    <property type="project" value="UniProtKB-EC"/>
</dbReference>
<keyword evidence="3" id="KW-0436">Ligase</keyword>
<dbReference type="Gene3D" id="3.40.50.620">
    <property type="entry name" value="HUPs"/>
    <property type="match status" value="1"/>
</dbReference>
<evidence type="ECO:0000259" key="15">
    <source>
        <dbReference type="PROSITE" id="PS51278"/>
    </source>
</evidence>
<feature type="active site" description="For GATase activity" evidence="12">
    <location>
        <position position="2"/>
    </location>
</feature>
<dbReference type="SUPFAM" id="SSF56235">
    <property type="entry name" value="N-terminal nucleophile aminohydrolases (Ntn hydrolases)"/>
    <property type="match status" value="1"/>
</dbReference>
<dbReference type="GO" id="GO:0005524">
    <property type="term" value="F:ATP binding"/>
    <property type="evidence" value="ECO:0007669"/>
    <property type="project" value="UniProtKB-KW"/>
</dbReference>
<protein>
    <recommendedName>
        <fullName evidence="2">asparagine synthase (glutamine-hydrolyzing)</fullName>
        <ecNumber evidence="2">6.3.5.4</ecNumber>
    </recommendedName>
    <alternativeName>
        <fullName evidence="9">Glutamine-dependent asparagine synthetase</fullName>
    </alternativeName>
</protein>
<evidence type="ECO:0000256" key="1">
    <source>
        <dbReference type="ARBA" id="ARBA00005187"/>
    </source>
</evidence>
<keyword evidence="6 11" id="KW-0067">ATP-binding</keyword>
<dbReference type="GO" id="GO:0005829">
    <property type="term" value="C:cytosol"/>
    <property type="evidence" value="ECO:0007669"/>
    <property type="project" value="TreeGrafter"/>
</dbReference>
<evidence type="ECO:0000256" key="12">
    <source>
        <dbReference type="PIRSR" id="PIRSR001589-1"/>
    </source>
</evidence>
<evidence type="ECO:0000256" key="9">
    <source>
        <dbReference type="ARBA" id="ARBA00030234"/>
    </source>
</evidence>
<dbReference type="PANTHER" id="PTHR11772">
    <property type="entry name" value="ASPARAGINE SYNTHETASE"/>
    <property type="match status" value="1"/>
</dbReference>
<dbReference type="InterPro" id="IPR001962">
    <property type="entry name" value="Asn_synthase"/>
</dbReference>
<organism evidence="16 17">
    <name type="scientific">Carpediemonas membranifera</name>
    <dbReference type="NCBI Taxonomy" id="201153"/>
    <lineage>
        <taxon>Eukaryota</taxon>
        <taxon>Metamonada</taxon>
        <taxon>Carpediemonas-like organisms</taxon>
        <taxon>Carpediemonas</taxon>
    </lineage>
</organism>
<feature type="binding site" evidence="13">
    <location>
        <position position="277"/>
    </location>
    <ligand>
        <name>ATP</name>
        <dbReference type="ChEBI" id="CHEBI:30616"/>
    </ligand>
</feature>
<evidence type="ECO:0000256" key="14">
    <source>
        <dbReference type="PIRSR" id="PIRSR001589-3"/>
    </source>
</evidence>
<dbReference type="PIRSF" id="PIRSF001589">
    <property type="entry name" value="Asn_synthetase_glu-h"/>
    <property type="match status" value="1"/>
</dbReference>
<dbReference type="PROSITE" id="PS51278">
    <property type="entry name" value="GATASE_TYPE_2"/>
    <property type="match status" value="1"/>
</dbReference>
<dbReference type="CDD" id="cd00712">
    <property type="entry name" value="AsnB"/>
    <property type="match status" value="1"/>
</dbReference>
<dbReference type="CDD" id="cd01991">
    <property type="entry name" value="Asn_synthase_B_C"/>
    <property type="match status" value="1"/>
</dbReference>
<comment type="catalytic activity">
    <reaction evidence="10">
        <text>L-aspartate + L-glutamine + ATP + H2O = L-asparagine + L-glutamate + AMP + diphosphate + H(+)</text>
        <dbReference type="Rhea" id="RHEA:12228"/>
        <dbReference type="ChEBI" id="CHEBI:15377"/>
        <dbReference type="ChEBI" id="CHEBI:15378"/>
        <dbReference type="ChEBI" id="CHEBI:29985"/>
        <dbReference type="ChEBI" id="CHEBI:29991"/>
        <dbReference type="ChEBI" id="CHEBI:30616"/>
        <dbReference type="ChEBI" id="CHEBI:33019"/>
        <dbReference type="ChEBI" id="CHEBI:58048"/>
        <dbReference type="ChEBI" id="CHEBI:58359"/>
        <dbReference type="ChEBI" id="CHEBI:456215"/>
        <dbReference type="EC" id="6.3.5.4"/>
    </reaction>
</comment>
<dbReference type="EMBL" id="JAHDYR010000003">
    <property type="protein sequence ID" value="KAG9397173.1"/>
    <property type="molecule type" value="Genomic_DNA"/>
</dbReference>
<feature type="binding site" evidence="13">
    <location>
        <position position="98"/>
    </location>
    <ligand>
        <name>L-glutamine</name>
        <dbReference type="ChEBI" id="CHEBI:58359"/>
    </ligand>
</feature>
<dbReference type="OrthoDB" id="409189at2759"/>
<dbReference type="InterPro" id="IPR014729">
    <property type="entry name" value="Rossmann-like_a/b/a_fold"/>
</dbReference>
<dbReference type="InterPro" id="IPR029055">
    <property type="entry name" value="Ntn_hydrolases_N"/>
</dbReference>
<gene>
    <name evidence="16" type="ORF">J8273_1082</name>
</gene>
<evidence type="ECO:0000256" key="6">
    <source>
        <dbReference type="ARBA" id="ARBA00022840"/>
    </source>
</evidence>
<dbReference type="Pfam" id="PF13537">
    <property type="entry name" value="GATase_7"/>
    <property type="match status" value="1"/>
</dbReference>
<sequence>MCGIFSFLSTSLSRDDYKAIYDNAFMLGAARGPEYHSLTYEVPGALLVGFHRLAINGLDEGSHQPLRTEGLGLVCNGEIYNYRQLREQFDLPTTTHSDCEVILHLYAKLGFSKMVSLLDGVFALNIWDMRGTEPILYAARDPFGVRPMFEFRTPDGVGFSSELKMVAGLEKVLGVTAHAEQFAPGTWASFRLSQGGWEEVSRERWHRLPEAEQIHSSEQAMDSVRRTLIAAVQKRIDTSDRPIACLLSGGLDSSLITALVCRLYCPDDPGRLETYSIGMPGSVDLKYARMVADHLGTTHTEVIVSEADFLAAIPDVAGAIESFDTTTVRASVGNYLVSKYISEHSEAKVIFNGDGSDEVTGGYMYFHCAPTPDAFDAECRRLLGDIHFFDVLRSDRTIASQGLEARTPFLDKEFVRTYLTIARTVRCHAIHGQCEKWLLRSAFADLGVLPKAVLWRTKEAFSDGVSSTKRAWFQVIQDTVQDSEIVTSPHMRPATAEQRHYRALFQRVYGEHHATTLPYFWMPRFVQATDASARTLDVYKRRQQ</sequence>
<evidence type="ECO:0000313" key="17">
    <source>
        <dbReference type="Proteomes" id="UP000717585"/>
    </source>
</evidence>
<evidence type="ECO:0000256" key="13">
    <source>
        <dbReference type="PIRSR" id="PIRSR001589-2"/>
    </source>
</evidence>
<keyword evidence="4 12" id="KW-0028">Amino-acid biosynthesis</keyword>
<name>A0A8J6B7D5_9EUKA</name>
<evidence type="ECO:0000256" key="7">
    <source>
        <dbReference type="ARBA" id="ARBA00022888"/>
    </source>
</evidence>
<dbReference type="SUPFAM" id="SSF52402">
    <property type="entry name" value="Adenine nucleotide alpha hydrolases-like"/>
    <property type="match status" value="1"/>
</dbReference>
<feature type="binding site" evidence="13">
    <location>
        <position position="246"/>
    </location>
    <ligand>
        <name>ATP</name>
        <dbReference type="ChEBI" id="CHEBI:30616"/>
    </ligand>
</feature>
<feature type="domain" description="Glutamine amidotransferase type-2" evidence="15">
    <location>
        <begin position="2"/>
        <end position="193"/>
    </location>
</feature>
<keyword evidence="17" id="KW-1185">Reference proteome</keyword>
<reference evidence="16" key="1">
    <citation type="submission" date="2021-05" db="EMBL/GenBank/DDBJ databases">
        <title>A free-living protist that lacks canonical eukaryotic 1 DNA replication and segregation systems.</title>
        <authorList>
            <person name="Salas-Leiva D.E."/>
            <person name="Tromer E.C."/>
            <person name="Curtis B.A."/>
            <person name="Jerlstrom-Hultqvist J."/>
            <person name="Kolisko M."/>
            <person name="Yi Z."/>
            <person name="Salas-Leiva J.S."/>
            <person name="Gallot-Lavallee L."/>
            <person name="Kops G.J.P.L."/>
            <person name="Archibald J.M."/>
            <person name="Simpson A.G.B."/>
            <person name="Roger A.J."/>
        </authorList>
    </citation>
    <scope>NUCLEOTIDE SEQUENCE</scope>
    <source>
        <strain evidence="16">BICM</strain>
    </source>
</reference>
<dbReference type="InterPro" id="IPR017932">
    <property type="entry name" value="GATase_2_dom"/>
</dbReference>
<dbReference type="EC" id="6.3.5.4" evidence="2"/>
<accession>A0A8J6B7D5</accession>
<evidence type="ECO:0000256" key="8">
    <source>
        <dbReference type="ARBA" id="ARBA00022962"/>
    </source>
</evidence>
<dbReference type="InterPro" id="IPR033738">
    <property type="entry name" value="AsnB_N"/>
</dbReference>
<feature type="site" description="Important for beta-aspartyl-AMP intermediate formation" evidence="14">
    <location>
        <position position="354"/>
    </location>
</feature>
<evidence type="ECO:0000256" key="10">
    <source>
        <dbReference type="ARBA" id="ARBA00048741"/>
    </source>
</evidence>
<dbReference type="InterPro" id="IPR050795">
    <property type="entry name" value="Asn_Synthetase"/>
</dbReference>
<evidence type="ECO:0000256" key="11">
    <source>
        <dbReference type="PIRNR" id="PIRNR001589"/>
    </source>
</evidence>